<evidence type="ECO:0008006" key="3">
    <source>
        <dbReference type="Google" id="ProtNLM"/>
    </source>
</evidence>
<name>A0ABS1DQR0_9PROT</name>
<gene>
    <name evidence="1" type="ORF">CKO28_27175</name>
</gene>
<keyword evidence="2" id="KW-1185">Reference proteome</keyword>
<dbReference type="EMBL" id="NRRL01000298">
    <property type="protein sequence ID" value="MBK1671675.1"/>
    <property type="molecule type" value="Genomic_DNA"/>
</dbReference>
<accession>A0ABS1DQR0</accession>
<dbReference type="Gene3D" id="3.30.70.2120">
    <property type="match status" value="1"/>
</dbReference>
<dbReference type="Proteomes" id="UP001296873">
    <property type="component" value="Unassembled WGS sequence"/>
</dbReference>
<sequence length="232" mass="23812">SVVDAAQFNGSNLLKDASGTAKFDILSSLDRNSNQEVEASRISVDQQNLSTEAADSKVDYAGAAGDGSSTAYTITAGDTTPDYNQGDLKSVTVTYTNSGETKSVTVDLSQAQSEGDVQSALQGNADLSTDFGDAQTFANGVMTLDDTTNGASTIVGVSFTGNEAGMHSLSQVDVTDSDGAKHALASMEGFTQQAIDAAANFGQAQMRVETQMDFVGKLTDSLTAGVGSLVDA</sequence>
<evidence type="ECO:0000313" key="1">
    <source>
        <dbReference type="EMBL" id="MBK1671675.1"/>
    </source>
</evidence>
<feature type="non-terminal residue" evidence="1">
    <location>
        <position position="232"/>
    </location>
</feature>
<organism evidence="1 2">
    <name type="scientific">Rhodovibrio sodomensis</name>
    <dbReference type="NCBI Taxonomy" id="1088"/>
    <lineage>
        <taxon>Bacteria</taxon>
        <taxon>Pseudomonadati</taxon>
        <taxon>Pseudomonadota</taxon>
        <taxon>Alphaproteobacteria</taxon>
        <taxon>Rhodospirillales</taxon>
        <taxon>Rhodovibrionaceae</taxon>
        <taxon>Rhodovibrio</taxon>
    </lineage>
</organism>
<dbReference type="Gene3D" id="1.20.1330.10">
    <property type="entry name" value="f41 fragment of flagellin, N-terminal domain"/>
    <property type="match status" value="1"/>
</dbReference>
<dbReference type="SUPFAM" id="SSF64518">
    <property type="entry name" value="Phase 1 flagellin"/>
    <property type="match status" value="1"/>
</dbReference>
<evidence type="ECO:0000313" key="2">
    <source>
        <dbReference type="Proteomes" id="UP001296873"/>
    </source>
</evidence>
<protein>
    <recommendedName>
        <fullName evidence="3">Flagellin</fullName>
    </recommendedName>
</protein>
<comment type="caution">
    <text evidence="1">The sequence shown here is derived from an EMBL/GenBank/DDBJ whole genome shotgun (WGS) entry which is preliminary data.</text>
</comment>
<proteinExistence type="predicted"/>
<feature type="non-terminal residue" evidence="1">
    <location>
        <position position="1"/>
    </location>
</feature>
<reference evidence="1 2" key="1">
    <citation type="journal article" date="2020" name="Microorganisms">
        <title>Osmotic Adaptation and Compatible Solute Biosynthesis of Phototrophic Bacteria as Revealed from Genome Analyses.</title>
        <authorList>
            <person name="Imhoff J.F."/>
            <person name="Rahn T."/>
            <person name="Kunzel S."/>
            <person name="Keller A."/>
            <person name="Neulinger S.C."/>
        </authorList>
    </citation>
    <scope>NUCLEOTIDE SEQUENCE [LARGE SCALE GENOMIC DNA]</scope>
    <source>
        <strain evidence="1 2">DSM 9895</strain>
    </source>
</reference>